<accession>A0ACB9CKG8</accession>
<keyword evidence="2" id="KW-1185">Reference proteome</keyword>
<evidence type="ECO:0000313" key="1">
    <source>
        <dbReference type="EMBL" id="KAI3734813.1"/>
    </source>
</evidence>
<evidence type="ECO:0000313" key="2">
    <source>
        <dbReference type="Proteomes" id="UP001055879"/>
    </source>
</evidence>
<gene>
    <name evidence="1" type="ORF">L6452_14292</name>
</gene>
<proteinExistence type="predicted"/>
<comment type="caution">
    <text evidence="1">The sequence shown here is derived from an EMBL/GenBank/DDBJ whole genome shotgun (WGS) entry which is preliminary data.</text>
</comment>
<organism evidence="1 2">
    <name type="scientific">Arctium lappa</name>
    <name type="common">Greater burdock</name>
    <name type="synonym">Lappa major</name>
    <dbReference type="NCBI Taxonomy" id="4217"/>
    <lineage>
        <taxon>Eukaryota</taxon>
        <taxon>Viridiplantae</taxon>
        <taxon>Streptophyta</taxon>
        <taxon>Embryophyta</taxon>
        <taxon>Tracheophyta</taxon>
        <taxon>Spermatophyta</taxon>
        <taxon>Magnoliopsida</taxon>
        <taxon>eudicotyledons</taxon>
        <taxon>Gunneridae</taxon>
        <taxon>Pentapetalae</taxon>
        <taxon>asterids</taxon>
        <taxon>campanulids</taxon>
        <taxon>Asterales</taxon>
        <taxon>Asteraceae</taxon>
        <taxon>Carduoideae</taxon>
        <taxon>Cardueae</taxon>
        <taxon>Arctiinae</taxon>
        <taxon>Arctium</taxon>
    </lineage>
</organism>
<name>A0ACB9CKG8_ARCLA</name>
<protein>
    <submittedName>
        <fullName evidence="1">Uncharacterized protein</fullName>
    </submittedName>
</protein>
<dbReference type="Proteomes" id="UP001055879">
    <property type="component" value="Linkage Group LG04"/>
</dbReference>
<sequence length="930" mass="103474">MRCEHLGHGACWSIIGPEDTVMPPYRRSGRICLGLRFSPGSPCQSLCYFFRDPSLNQSLGIMNNEEEKRCPLCAEEMDWTDQQLNPCKCGYEVCVWCWHHIMDMAEKDATEGRCPACRTPYDKDRIVGLEANFQRVAANSANRKQKLPKAKPKANEGRKDLSNVRVIQRKMAYIIGLPLDLADEELLQRRDYFGQYGKVTKVSLSRTAGGAVQQFINDTCSVYITYSKEEEAVRCIQSVHGYVLDGRLLRASFGTAKYCHAWLRNMPCNNPACLYLHTVGAEEDSFGKDEVAAVHTRNRVQEIVGATQYLHRRSGSMLPPPVVEQLNNHSAAAEEPVCNNGLKDVAYAAVASGDHLSCSKEKDGSIRSSKQMATFVDIVGRSCNSGSNKDVNSDEEERMLNLFSDSNHVETECSDSTLLKSSTSSQFDNAASRSKLYGEPFREASKLFSVGRSDSNLDDTSITKEQSGLMMDSGRQVLHFPFNTTTEDSPTFDDQRSKDSVRSSHKASFLPSHPAKTTKNCSDNSWWQTDYHNEISADPVHSYADQDDFIPSPYISSVLNDGYNEKKFQSSAKSDRIYRCSNSFSNEEIVEHLRRLDHDTLVNNDENSAAVESSIISDILAMDLDGSDSSAFPQTVAELFEARDGRHGSSRNFHNNDQSRFSFANKHGISGQHNDLGSPSCNVGQELNFSVLQDSCENKDHLYKSQHHASRAQNLTPPGFSMTSKPPPGFSAACLRTEQAIAASSGRYVRTGYHYRSPSLGNLSNSSDDLIDPATMVGGGKSSTNGLTNPWTSSFSSRCSSSFDEDTKHWPFMQQQSAAATAIHREPQFSQASMQQQHQFASHDDFGSGLTSGLVDLHHQSYDPSLFTQQPKFGNGYHHQHNQLQLEGQQHGPRSEVERGFGFDNLLPGYGDYMFQMPTSGDVYTRVFGM</sequence>
<reference evidence="2" key="1">
    <citation type="journal article" date="2022" name="Mol. Ecol. Resour.">
        <title>The genomes of chicory, endive, great burdock and yacon provide insights into Asteraceae palaeo-polyploidization history and plant inulin production.</title>
        <authorList>
            <person name="Fan W."/>
            <person name="Wang S."/>
            <person name="Wang H."/>
            <person name="Wang A."/>
            <person name="Jiang F."/>
            <person name="Liu H."/>
            <person name="Zhao H."/>
            <person name="Xu D."/>
            <person name="Zhang Y."/>
        </authorList>
    </citation>
    <scope>NUCLEOTIDE SEQUENCE [LARGE SCALE GENOMIC DNA]</scope>
    <source>
        <strain evidence="2">cv. Niubang</strain>
    </source>
</reference>
<reference evidence="1 2" key="2">
    <citation type="journal article" date="2022" name="Mol. Ecol. Resour.">
        <title>The genomes of chicory, endive, great burdock and yacon provide insights into Asteraceae paleo-polyploidization history and plant inulin production.</title>
        <authorList>
            <person name="Fan W."/>
            <person name="Wang S."/>
            <person name="Wang H."/>
            <person name="Wang A."/>
            <person name="Jiang F."/>
            <person name="Liu H."/>
            <person name="Zhao H."/>
            <person name="Xu D."/>
            <person name="Zhang Y."/>
        </authorList>
    </citation>
    <scope>NUCLEOTIDE SEQUENCE [LARGE SCALE GENOMIC DNA]</scope>
    <source>
        <strain evidence="2">cv. Niubang</strain>
    </source>
</reference>
<dbReference type="EMBL" id="CM042050">
    <property type="protein sequence ID" value="KAI3734813.1"/>
    <property type="molecule type" value="Genomic_DNA"/>
</dbReference>